<sequence length="260" mass="28844">MMYSLKNTVAGIALMLFAVNTFAQQATVAGKGYKESDFGKFYVRLGVSIPQGAFGKAFDLSVPLYENISKNGGVGADLGVNAEIGKYFFFHEDPINDLFKVGLDAAFFSFGYNMGKSKPHPDEEAEAFDFVTGAVKLGPVVSFNVSGDFYADVFFKLAPTALLSFEPPYHFKGGIYEPDAEVLYFNTDEKVNFAFKTDFGINLRYRRVTLTASYESGTFNVPMTYYQNDGAEEVYDTEPREMDGKMPMGLFQLKLGIQAF</sequence>
<accession>A0A1I3DI52</accession>
<dbReference type="EMBL" id="FOQO01000001">
    <property type="protein sequence ID" value="SFH86405.1"/>
    <property type="molecule type" value="Genomic_DNA"/>
</dbReference>
<dbReference type="RefSeq" id="WP_090623696.1">
    <property type="nucleotide sequence ID" value="NZ_FOQO01000001.1"/>
</dbReference>
<evidence type="ECO:0000313" key="2">
    <source>
        <dbReference type="EMBL" id="SFH86405.1"/>
    </source>
</evidence>
<evidence type="ECO:0008006" key="4">
    <source>
        <dbReference type="Google" id="ProtNLM"/>
    </source>
</evidence>
<feature type="signal peptide" evidence="1">
    <location>
        <begin position="1"/>
        <end position="23"/>
    </location>
</feature>
<feature type="chain" id="PRO_5011670239" description="Outer membrane protein beta-barrel domain-containing protein" evidence="1">
    <location>
        <begin position="24"/>
        <end position="260"/>
    </location>
</feature>
<name>A0A1I3DI52_9SPHI</name>
<gene>
    <name evidence="2" type="ORF">SAMN05444682_101478</name>
</gene>
<protein>
    <recommendedName>
        <fullName evidence="4">Outer membrane protein beta-barrel domain-containing protein</fullName>
    </recommendedName>
</protein>
<keyword evidence="1" id="KW-0732">Signal</keyword>
<dbReference type="Proteomes" id="UP000198670">
    <property type="component" value="Unassembled WGS sequence"/>
</dbReference>
<proteinExistence type="predicted"/>
<dbReference type="AlphaFoldDB" id="A0A1I3DI52"/>
<organism evidence="2 3">
    <name type="scientific">Parapedobacter indicus</name>
    <dbReference type="NCBI Taxonomy" id="1477437"/>
    <lineage>
        <taxon>Bacteria</taxon>
        <taxon>Pseudomonadati</taxon>
        <taxon>Bacteroidota</taxon>
        <taxon>Sphingobacteriia</taxon>
        <taxon>Sphingobacteriales</taxon>
        <taxon>Sphingobacteriaceae</taxon>
        <taxon>Parapedobacter</taxon>
    </lineage>
</organism>
<evidence type="ECO:0000256" key="1">
    <source>
        <dbReference type="SAM" id="SignalP"/>
    </source>
</evidence>
<evidence type="ECO:0000313" key="3">
    <source>
        <dbReference type="Proteomes" id="UP000198670"/>
    </source>
</evidence>
<keyword evidence="3" id="KW-1185">Reference proteome</keyword>
<reference evidence="2 3" key="1">
    <citation type="submission" date="2016-10" db="EMBL/GenBank/DDBJ databases">
        <authorList>
            <person name="de Groot N.N."/>
        </authorList>
    </citation>
    <scope>NUCLEOTIDE SEQUENCE [LARGE SCALE GENOMIC DNA]</scope>
    <source>
        <strain evidence="2 3">RK1</strain>
    </source>
</reference>
<dbReference type="OrthoDB" id="789284at2"/>
<dbReference type="STRING" id="1477437.SAMN05444682_101478"/>